<evidence type="ECO:0000313" key="4">
    <source>
        <dbReference type="WBParaSite" id="ECPE_0000266601-mRNA-1"/>
    </source>
</evidence>
<accession>A0A183A6S8</accession>
<evidence type="ECO:0000313" key="3">
    <source>
        <dbReference type="Proteomes" id="UP000272942"/>
    </source>
</evidence>
<sequence length="98" mass="11633">MPSIYHTTLTHFVCSMIEQQLGKCKSAYIFYRVREERKEFIRVIIPQRREGAMERRVVTSYIHSCHCHYGDEDNTNDADDDDNDLDDNAKEKEEEECL</sequence>
<organism evidence="4">
    <name type="scientific">Echinostoma caproni</name>
    <dbReference type="NCBI Taxonomy" id="27848"/>
    <lineage>
        <taxon>Eukaryota</taxon>
        <taxon>Metazoa</taxon>
        <taxon>Spiralia</taxon>
        <taxon>Lophotrochozoa</taxon>
        <taxon>Platyhelminthes</taxon>
        <taxon>Trematoda</taxon>
        <taxon>Digenea</taxon>
        <taxon>Plagiorchiida</taxon>
        <taxon>Echinostomata</taxon>
        <taxon>Echinostomatoidea</taxon>
        <taxon>Echinostomatidae</taxon>
        <taxon>Echinostoma</taxon>
    </lineage>
</organism>
<name>A0A183A6S8_9TREM</name>
<proteinExistence type="predicted"/>
<evidence type="ECO:0000313" key="2">
    <source>
        <dbReference type="EMBL" id="VDP67100.1"/>
    </source>
</evidence>
<reference evidence="4" key="1">
    <citation type="submission" date="2016-06" db="UniProtKB">
        <authorList>
            <consortium name="WormBaseParasite"/>
        </authorList>
    </citation>
    <scope>IDENTIFICATION</scope>
</reference>
<keyword evidence="3" id="KW-1185">Reference proteome</keyword>
<evidence type="ECO:0000256" key="1">
    <source>
        <dbReference type="SAM" id="MobiDB-lite"/>
    </source>
</evidence>
<feature type="region of interest" description="Disordered" evidence="1">
    <location>
        <begin position="69"/>
        <end position="98"/>
    </location>
</feature>
<dbReference type="AlphaFoldDB" id="A0A183A6S8"/>
<dbReference type="Proteomes" id="UP000272942">
    <property type="component" value="Unassembled WGS sequence"/>
</dbReference>
<reference evidence="2 3" key="2">
    <citation type="submission" date="2018-11" db="EMBL/GenBank/DDBJ databases">
        <authorList>
            <consortium name="Pathogen Informatics"/>
        </authorList>
    </citation>
    <scope>NUCLEOTIDE SEQUENCE [LARGE SCALE GENOMIC DNA]</scope>
    <source>
        <strain evidence="2 3">Egypt</strain>
    </source>
</reference>
<dbReference type="EMBL" id="UZAN01039766">
    <property type="protein sequence ID" value="VDP67100.1"/>
    <property type="molecule type" value="Genomic_DNA"/>
</dbReference>
<dbReference type="WBParaSite" id="ECPE_0000266601-mRNA-1">
    <property type="protein sequence ID" value="ECPE_0000266601-mRNA-1"/>
    <property type="gene ID" value="ECPE_0000266601"/>
</dbReference>
<feature type="compositionally biased region" description="Acidic residues" evidence="1">
    <location>
        <begin position="72"/>
        <end position="86"/>
    </location>
</feature>
<protein>
    <submittedName>
        <fullName evidence="4">ADF-H domain-containing protein</fullName>
    </submittedName>
</protein>
<gene>
    <name evidence="2" type="ORF">ECPE_LOCUS2663</name>
</gene>